<feature type="binding site" description="in other chain" evidence="10">
    <location>
        <begin position="247"/>
        <end position="248"/>
    </location>
    <ligand>
        <name>ATP</name>
        <dbReference type="ChEBI" id="CHEBI:30616"/>
        <note>ligand shared between two neighboring subunits</note>
    </ligand>
</feature>
<keyword evidence="6 10" id="KW-0547">Nucleotide-binding</keyword>
<evidence type="ECO:0000256" key="3">
    <source>
        <dbReference type="ARBA" id="ARBA00022563"/>
    </source>
</evidence>
<dbReference type="Pfam" id="PF02773">
    <property type="entry name" value="S-AdoMet_synt_C"/>
    <property type="match status" value="1"/>
</dbReference>
<dbReference type="Proteomes" id="UP000181998">
    <property type="component" value="Unassembled WGS sequence"/>
</dbReference>
<dbReference type="PROSITE" id="PS00376">
    <property type="entry name" value="ADOMET_SYNTHASE_1"/>
    <property type="match status" value="1"/>
</dbReference>
<evidence type="ECO:0000313" key="17">
    <source>
        <dbReference type="EMBL" id="SDT91277.1"/>
    </source>
</evidence>
<feature type="binding site" description="in other chain" evidence="10">
    <location>
        <position position="56"/>
    </location>
    <ligand>
        <name>L-methionine</name>
        <dbReference type="ChEBI" id="CHEBI:57844"/>
        <note>ligand shared between two neighboring subunits</note>
    </ligand>
</feature>
<dbReference type="InterPro" id="IPR022629">
    <property type="entry name" value="S-AdoMet_synt_central"/>
</dbReference>
<dbReference type="InterPro" id="IPR022631">
    <property type="entry name" value="ADOMET_SYNTHASE_CS"/>
</dbReference>
<evidence type="ECO:0000256" key="5">
    <source>
        <dbReference type="ARBA" id="ARBA00022723"/>
    </source>
</evidence>
<dbReference type="UniPathway" id="UPA00315">
    <property type="reaction ID" value="UER00080"/>
</dbReference>
<dbReference type="AlphaFoldDB" id="A0A0S3ALJ0"/>
<feature type="binding site" description="in other chain" evidence="10">
    <location>
        <position position="99"/>
    </location>
    <ligand>
        <name>L-methionine</name>
        <dbReference type="ChEBI" id="CHEBI:57844"/>
        <note>ligand shared between two neighboring subunits</note>
    </ligand>
</feature>
<reference evidence="17 20" key="2">
    <citation type="submission" date="2016-10" db="EMBL/GenBank/DDBJ databases">
        <authorList>
            <person name="de Groot N.N."/>
        </authorList>
    </citation>
    <scope>NUCLEOTIDE SEQUENCE [LARGE SCALE GENOMIC DNA]</scope>
    <source>
        <strain evidence="17">Nm10</strain>
        <strain evidence="18 20">Nm9</strain>
    </source>
</reference>
<dbReference type="EMBL" id="OCMU01000001">
    <property type="protein sequence ID" value="SOD19497.1"/>
    <property type="molecule type" value="Genomic_DNA"/>
</dbReference>
<dbReference type="Proteomes" id="UP000244110">
    <property type="component" value="Unassembled WGS sequence"/>
</dbReference>
<dbReference type="GO" id="GO:0005524">
    <property type="term" value="F:ATP binding"/>
    <property type="evidence" value="ECO:0007669"/>
    <property type="project" value="UniProtKB-UniRule"/>
</dbReference>
<comment type="subcellular location">
    <subcellularLocation>
        <location evidence="10 11">Cytoplasm</location>
    </subcellularLocation>
</comment>
<dbReference type="SUPFAM" id="SSF55973">
    <property type="entry name" value="S-adenosylmethionine synthetase"/>
    <property type="match status" value="3"/>
</dbReference>
<evidence type="ECO:0000313" key="22">
    <source>
        <dbReference type="Proteomes" id="UP000219335"/>
    </source>
</evidence>
<dbReference type="RefSeq" id="WP_062559661.1">
    <property type="nucleotide sequence ID" value="NZ_CP013341.1"/>
</dbReference>
<dbReference type="Pfam" id="PF02772">
    <property type="entry name" value="S-AdoMet_synt_M"/>
    <property type="match status" value="1"/>
</dbReference>
<feature type="binding site" evidence="10">
    <location>
        <position position="264"/>
    </location>
    <ligand>
        <name>ATP</name>
        <dbReference type="ChEBI" id="CHEBI:30616"/>
        <note>ligand shared between two neighboring subunits</note>
    </ligand>
</feature>
<keyword evidence="4 10" id="KW-0808">Transferase</keyword>
<keyword evidence="21" id="KW-1185">Reference proteome</keyword>
<evidence type="ECO:0000259" key="13">
    <source>
        <dbReference type="Pfam" id="PF00438"/>
    </source>
</evidence>
<comment type="subunit">
    <text evidence="10">Homotetramer; dimer of dimers.</text>
</comment>
<feature type="domain" description="S-adenosylmethionine synthetase N-terminal" evidence="13">
    <location>
        <begin position="4"/>
        <end position="101"/>
    </location>
</feature>
<comment type="pathway">
    <text evidence="1 10">Amino-acid biosynthesis; S-adenosyl-L-methionine biosynthesis; S-adenosyl-L-methionine from L-methionine: step 1/1.</text>
</comment>
<protein>
    <recommendedName>
        <fullName evidence="10">S-adenosylmethionine synthase</fullName>
        <shortName evidence="10">AdoMet synthase</shortName>
        <ecNumber evidence="10">2.5.1.6</ecNumber>
    </recommendedName>
    <alternativeName>
        <fullName evidence="10">MAT</fullName>
    </alternativeName>
    <alternativeName>
        <fullName evidence="10">Methionine adenosyltransferase</fullName>
    </alternativeName>
</protein>
<keyword evidence="3 10" id="KW-0554">One-carbon metabolism</keyword>
<accession>A0A0S3ALJ0</accession>
<dbReference type="InterPro" id="IPR002133">
    <property type="entry name" value="S-AdoMet_synthetase"/>
</dbReference>
<comment type="catalytic activity">
    <reaction evidence="10">
        <text>L-methionine + ATP + H2O = S-adenosyl-L-methionine + phosphate + diphosphate</text>
        <dbReference type="Rhea" id="RHEA:21080"/>
        <dbReference type="ChEBI" id="CHEBI:15377"/>
        <dbReference type="ChEBI" id="CHEBI:30616"/>
        <dbReference type="ChEBI" id="CHEBI:33019"/>
        <dbReference type="ChEBI" id="CHEBI:43474"/>
        <dbReference type="ChEBI" id="CHEBI:57844"/>
        <dbReference type="ChEBI" id="CHEBI:59789"/>
        <dbReference type="EC" id="2.5.1.6"/>
    </reaction>
</comment>
<evidence type="ECO:0000256" key="7">
    <source>
        <dbReference type="ARBA" id="ARBA00022840"/>
    </source>
</evidence>
<dbReference type="GO" id="GO:0006556">
    <property type="term" value="P:S-adenosylmethionine biosynthetic process"/>
    <property type="evidence" value="ECO:0007669"/>
    <property type="project" value="UniProtKB-UniRule"/>
</dbReference>
<reference evidence="21" key="1">
    <citation type="submission" date="2016-10" db="EMBL/GenBank/DDBJ databases">
        <authorList>
            <person name="Varghese N."/>
            <person name="Submissions S."/>
        </authorList>
    </citation>
    <scope>NUCLEOTIDE SEQUENCE [LARGE SCALE GENOMIC DNA]</scope>
    <source>
        <strain evidence="21">Nm10</strain>
    </source>
</reference>
<keyword evidence="7 10" id="KW-0067">ATP-binding</keyword>
<sequence>MSEYLFTSESVSEGHPDKVADQISDAVLDAILSQDANARVACETLCSTGLIVLSGEITTHASVDYNIIARETVKNIGYTSSNIGFDSTTCAVLTAFNKQSPDIAQGVNRSKEEEMEQGAGDQGLMFGFACDETPQLMPMPIFYAHRLVERQAELRKKGQLAWLRPDAKSQVSVKYHKGKPQSIETVVISTQHDPDISHQALTEAVIEEIIKPVLPSELISKQIKYLVNPTGRFVVGGPMGDCGLTGRKIIVDSYGGSAPHGGGAFSGKDPSKVDRSATYAGRYVAKNIVAAGIASKCEVQVAYAIGVARPVSLMVNTFGTGKIADEKIVQLIEKHFDLRPRGIIHTLHLLRPIYAKTAAYGHFGRELPEFTWEVTDKAAQLRIDAGL</sequence>
<dbReference type="Pfam" id="PF00438">
    <property type="entry name" value="S-AdoMet_synt_N"/>
    <property type="match status" value="1"/>
</dbReference>
<dbReference type="EMBL" id="FOFX01000024">
    <property type="protein sequence ID" value="SEQ15598.1"/>
    <property type="molecule type" value="Genomic_DNA"/>
</dbReference>
<evidence type="ECO:0000313" key="21">
    <source>
        <dbReference type="Proteomes" id="UP000182882"/>
    </source>
</evidence>
<evidence type="ECO:0000313" key="23">
    <source>
        <dbReference type="Proteomes" id="UP000244110"/>
    </source>
</evidence>
<dbReference type="EMBL" id="FNLN01000010">
    <property type="protein sequence ID" value="SDT91277.1"/>
    <property type="molecule type" value="Genomic_DNA"/>
</dbReference>
<reference evidence="19 22" key="3">
    <citation type="submission" date="2017-09" db="EMBL/GenBank/DDBJ databases">
        <authorList>
            <person name="Ehlers B."/>
            <person name="Leendertz F.H."/>
        </authorList>
    </citation>
    <scope>NUCLEOTIDE SEQUENCE [LARGE SCALE GENOMIC DNA]</scope>
    <source>
        <strain evidence="19 22">Nm42</strain>
    </source>
</reference>
<evidence type="ECO:0000256" key="11">
    <source>
        <dbReference type="RuleBase" id="RU000542"/>
    </source>
</evidence>
<dbReference type="GO" id="GO:0005737">
    <property type="term" value="C:cytoplasm"/>
    <property type="evidence" value="ECO:0007669"/>
    <property type="project" value="UniProtKB-SubCell"/>
</dbReference>
<dbReference type="NCBIfam" id="TIGR01034">
    <property type="entry name" value="metK"/>
    <property type="match status" value="1"/>
</dbReference>
<feature type="binding site" description="in other chain" evidence="10">
    <location>
        <begin position="232"/>
        <end position="233"/>
    </location>
    <ligand>
        <name>ATP</name>
        <dbReference type="ChEBI" id="CHEBI:30616"/>
        <note>ligand shared between two neighboring subunits</note>
    </ligand>
</feature>
<dbReference type="Proteomes" id="UP000182882">
    <property type="component" value="Unassembled WGS sequence"/>
</dbReference>
<feature type="binding site" description="in other chain" evidence="10">
    <location>
        <position position="272"/>
    </location>
    <ligand>
        <name>L-methionine</name>
        <dbReference type="ChEBI" id="CHEBI:57844"/>
        <note>ligand shared between two neighboring subunits</note>
    </ligand>
</feature>
<dbReference type="Gene3D" id="3.30.300.10">
    <property type="match status" value="3"/>
</dbReference>
<feature type="binding site" evidence="10">
    <location>
        <position position="268"/>
    </location>
    <ligand>
        <name>ATP</name>
        <dbReference type="ChEBI" id="CHEBI:30616"/>
        <note>ligand shared between two neighboring subunits</note>
    </ligand>
</feature>
<feature type="binding site" evidence="10">
    <location>
        <position position="43"/>
    </location>
    <ligand>
        <name>K(+)</name>
        <dbReference type="ChEBI" id="CHEBI:29103"/>
    </ligand>
</feature>
<evidence type="ECO:0000256" key="6">
    <source>
        <dbReference type="ARBA" id="ARBA00022741"/>
    </source>
</evidence>
<feature type="binding site" evidence="10">
    <location>
        <position position="17"/>
    </location>
    <ligand>
        <name>Mg(2+)</name>
        <dbReference type="ChEBI" id="CHEBI:18420"/>
    </ligand>
</feature>
<dbReference type="STRING" id="44577.ATY38_12890"/>
<evidence type="ECO:0000256" key="2">
    <source>
        <dbReference type="ARBA" id="ARBA00009685"/>
    </source>
</evidence>
<dbReference type="EMBL" id="QAOL01000032">
    <property type="protein sequence ID" value="PTQ81381.1"/>
    <property type="molecule type" value="Genomic_DNA"/>
</dbReference>
<dbReference type="GO" id="GO:0000287">
    <property type="term" value="F:magnesium ion binding"/>
    <property type="evidence" value="ECO:0007669"/>
    <property type="project" value="UniProtKB-UniRule"/>
</dbReference>
<gene>
    <name evidence="10" type="primary">metK</name>
    <name evidence="16" type="ORF">C8R28_103221</name>
    <name evidence="17" type="ORF">SAMN05216406_11022</name>
    <name evidence="18" type="ORF">SAMN05421510_102415</name>
    <name evidence="19" type="ORF">SAMN06297164_2496</name>
</gene>
<dbReference type="PANTHER" id="PTHR11964">
    <property type="entry name" value="S-ADENOSYLMETHIONINE SYNTHETASE"/>
    <property type="match status" value="1"/>
</dbReference>
<dbReference type="PIRSF" id="PIRSF000497">
    <property type="entry name" value="MAT"/>
    <property type="match status" value="1"/>
</dbReference>
<feature type="binding site" evidence="10">
    <location>
        <position position="241"/>
    </location>
    <ligand>
        <name>L-methionine</name>
        <dbReference type="ChEBI" id="CHEBI:57844"/>
        <note>ligand shared between two neighboring subunits</note>
    </ligand>
</feature>
<feature type="domain" description="S-adenosylmethionine synthetase C-terminal" evidence="15">
    <location>
        <begin position="235"/>
        <end position="373"/>
    </location>
</feature>
<proteinExistence type="inferred from homology"/>
<dbReference type="GO" id="GO:0004478">
    <property type="term" value="F:methionine adenosyltransferase activity"/>
    <property type="evidence" value="ECO:0007669"/>
    <property type="project" value="UniProtKB-UniRule"/>
</dbReference>
<organism evidence="16 23">
    <name type="scientific">Nitrosomonas ureae</name>
    <dbReference type="NCBI Taxonomy" id="44577"/>
    <lineage>
        <taxon>Bacteria</taxon>
        <taxon>Pseudomonadati</taxon>
        <taxon>Pseudomonadota</taxon>
        <taxon>Betaproteobacteria</taxon>
        <taxon>Nitrosomonadales</taxon>
        <taxon>Nitrosomonadaceae</taxon>
        <taxon>Nitrosomonas</taxon>
    </lineage>
</organism>
<feature type="domain" description="S-adenosylmethionine synthetase central" evidence="14">
    <location>
        <begin position="116"/>
        <end position="233"/>
    </location>
</feature>
<comment type="similarity">
    <text evidence="2 10 12">Belongs to the AdoMet synthase family.</text>
</comment>
<dbReference type="PROSITE" id="PS00377">
    <property type="entry name" value="ADOMET_SYNTHASE_2"/>
    <property type="match status" value="1"/>
</dbReference>
<evidence type="ECO:0000256" key="10">
    <source>
        <dbReference type="HAMAP-Rule" id="MF_00086"/>
    </source>
</evidence>
<feature type="binding site" description="in other chain" evidence="10">
    <location>
        <position position="15"/>
    </location>
    <ligand>
        <name>ATP</name>
        <dbReference type="ChEBI" id="CHEBI:30616"/>
        <note>ligand shared between two neighboring subunits</note>
    </ligand>
</feature>
<dbReference type="OrthoDB" id="9801686at2"/>
<dbReference type="Proteomes" id="UP000219335">
    <property type="component" value="Unassembled WGS sequence"/>
</dbReference>
<keyword evidence="8 10" id="KW-0460">Magnesium</keyword>
<evidence type="ECO:0000259" key="15">
    <source>
        <dbReference type="Pfam" id="PF02773"/>
    </source>
</evidence>
<dbReference type="EC" id="2.5.1.6" evidence="10"/>
<dbReference type="GO" id="GO:0006730">
    <property type="term" value="P:one-carbon metabolic process"/>
    <property type="evidence" value="ECO:0007669"/>
    <property type="project" value="UniProtKB-KW"/>
</dbReference>
<dbReference type="KEGG" id="nur:ATY38_12890"/>
<feature type="binding site" description="in other chain" evidence="10">
    <location>
        <begin position="166"/>
        <end position="168"/>
    </location>
    <ligand>
        <name>ATP</name>
        <dbReference type="ChEBI" id="CHEBI:30616"/>
        <note>ligand shared between two neighboring subunits</note>
    </ligand>
</feature>
<comment type="cofactor">
    <cofactor evidence="10">
        <name>K(+)</name>
        <dbReference type="ChEBI" id="CHEBI:29103"/>
    </cofactor>
    <text evidence="10">Binds 1 potassium ion per subunit.</text>
</comment>
<dbReference type="InterPro" id="IPR022630">
    <property type="entry name" value="S-AdoMet_synt_C"/>
</dbReference>
<comment type="cofactor">
    <cofactor evidence="10">
        <name>Mg(2+)</name>
        <dbReference type="ChEBI" id="CHEBI:18420"/>
    </cofactor>
    <text evidence="10">Binds 2 divalent ions per subunit.</text>
</comment>
<evidence type="ECO:0000313" key="18">
    <source>
        <dbReference type="EMBL" id="SEQ15598.1"/>
    </source>
</evidence>
<evidence type="ECO:0000256" key="9">
    <source>
        <dbReference type="ARBA" id="ARBA00022958"/>
    </source>
</evidence>
<keyword evidence="9 10" id="KW-0630">Potassium</keyword>
<keyword evidence="10" id="KW-0963">Cytoplasm</keyword>
<dbReference type="FunFam" id="3.30.300.10:FF:000003">
    <property type="entry name" value="S-adenosylmethionine synthase"/>
    <property type="match status" value="1"/>
</dbReference>
<feature type="binding site" evidence="10">
    <location>
        <position position="241"/>
    </location>
    <ligand>
        <name>ATP</name>
        <dbReference type="ChEBI" id="CHEBI:30616"/>
        <note>ligand shared between two neighboring subunits</note>
    </ligand>
</feature>
<evidence type="ECO:0000313" key="20">
    <source>
        <dbReference type="Proteomes" id="UP000181998"/>
    </source>
</evidence>
<comment type="function">
    <text evidence="10">Catalyzes the formation of S-adenosylmethionine (AdoMet) from methionine and ATP. The overall synthetic reaction is composed of two sequential steps, AdoMet formation and the subsequent tripolyphosphate hydrolysis which occurs prior to release of AdoMet from the enzyme.</text>
</comment>
<evidence type="ECO:0000256" key="12">
    <source>
        <dbReference type="RuleBase" id="RU004462"/>
    </source>
</evidence>
<evidence type="ECO:0000259" key="14">
    <source>
        <dbReference type="Pfam" id="PF02772"/>
    </source>
</evidence>
<evidence type="ECO:0000256" key="4">
    <source>
        <dbReference type="ARBA" id="ARBA00022679"/>
    </source>
</evidence>
<keyword evidence="5 10" id="KW-0479">Metal-binding</keyword>
<reference evidence="16 23" key="4">
    <citation type="submission" date="2018-04" db="EMBL/GenBank/DDBJ databases">
        <title>Active sludge and wastewater microbial communities from Klosterneuburg, Austria.</title>
        <authorList>
            <person name="Wagner M."/>
        </authorList>
    </citation>
    <scope>NUCLEOTIDE SEQUENCE [LARGE SCALE GENOMIC DNA]</scope>
    <source>
        <strain evidence="16 23">Nm4</strain>
    </source>
</reference>
<feature type="region of interest" description="Flexible loop" evidence="10">
    <location>
        <begin position="99"/>
        <end position="109"/>
    </location>
</feature>
<evidence type="ECO:0000256" key="1">
    <source>
        <dbReference type="ARBA" id="ARBA00005224"/>
    </source>
</evidence>
<evidence type="ECO:0000256" key="8">
    <source>
        <dbReference type="ARBA" id="ARBA00022842"/>
    </source>
</evidence>
<dbReference type="HAMAP" id="MF_00086">
    <property type="entry name" value="S_AdoMet_synth1"/>
    <property type="match status" value="1"/>
</dbReference>
<dbReference type="InterPro" id="IPR022636">
    <property type="entry name" value="S-AdoMet_synthetase_sfam"/>
</dbReference>
<dbReference type="CDD" id="cd18079">
    <property type="entry name" value="S-AdoMet_synt"/>
    <property type="match status" value="1"/>
</dbReference>
<evidence type="ECO:0000313" key="16">
    <source>
        <dbReference type="EMBL" id="PTQ81381.1"/>
    </source>
</evidence>
<name>A0A0S3ALJ0_9PROT</name>
<evidence type="ECO:0000313" key="19">
    <source>
        <dbReference type="EMBL" id="SOD19497.1"/>
    </source>
</evidence>
<dbReference type="InterPro" id="IPR022628">
    <property type="entry name" value="S-AdoMet_synt_N"/>
</dbReference>